<dbReference type="Pfam" id="PF02201">
    <property type="entry name" value="SWIB"/>
    <property type="match status" value="1"/>
</dbReference>
<dbReference type="InterPro" id="IPR003121">
    <property type="entry name" value="SWIB_MDM2_domain"/>
</dbReference>
<evidence type="ECO:0000313" key="4">
    <source>
        <dbReference type="Proteomes" id="UP000799779"/>
    </source>
</evidence>
<feature type="compositionally biased region" description="Acidic residues" evidence="1">
    <location>
        <begin position="159"/>
        <end position="179"/>
    </location>
</feature>
<feature type="region of interest" description="Disordered" evidence="1">
    <location>
        <begin position="451"/>
        <end position="473"/>
    </location>
</feature>
<dbReference type="PANTHER" id="PTHR13844">
    <property type="entry name" value="SWI/SNF-RELATED MATRIX-ASSOCIATED ACTIN-DEPENDENT REGULATOR OF CHROMATIN SUBFAMILY D"/>
    <property type="match status" value="1"/>
</dbReference>
<dbReference type="InterPro" id="IPR036885">
    <property type="entry name" value="SWIB_MDM2_dom_sf"/>
</dbReference>
<dbReference type="CDD" id="cd10568">
    <property type="entry name" value="SWIB_like"/>
    <property type="match status" value="1"/>
</dbReference>
<organism evidence="3 4">
    <name type="scientific">Amniculicola lignicola CBS 123094</name>
    <dbReference type="NCBI Taxonomy" id="1392246"/>
    <lineage>
        <taxon>Eukaryota</taxon>
        <taxon>Fungi</taxon>
        <taxon>Dikarya</taxon>
        <taxon>Ascomycota</taxon>
        <taxon>Pezizomycotina</taxon>
        <taxon>Dothideomycetes</taxon>
        <taxon>Pleosporomycetidae</taxon>
        <taxon>Pleosporales</taxon>
        <taxon>Amniculicolaceae</taxon>
        <taxon>Amniculicola</taxon>
    </lineage>
</organism>
<dbReference type="PROSITE" id="PS51925">
    <property type="entry name" value="SWIB_MDM2"/>
    <property type="match status" value="1"/>
</dbReference>
<reference evidence="3" key="1">
    <citation type="journal article" date="2020" name="Stud. Mycol.">
        <title>101 Dothideomycetes genomes: a test case for predicting lifestyles and emergence of pathogens.</title>
        <authorList>
            <person name="Haridas S."/>
            <person name="Albert R."/>
            <person name="Binder M."/>
            <person name="Bloem J."/>
            <person name="Labutti K."/>
            <person name="Salamov A."/>
            <person name="Andreopoulos B."/>
            <person name="Baker S."/>
            <person name="Barry K."/>
            <person name="Bills G."/>
            <person name="Bluhm B."/>
            <person name="Cannon C."/>
            <person name="Castanera R."/>
            <person name="Culley D."/>
            <person name="Daum C."/>
            <person name="Ezra D."/>
            <person name="Gonzalez J."/>
            <person name="Henrissat B."/>
            <person name="Kuo A."/>
            <person name="Liang C."/>
            <person name="Lipzen A."/>
            <person name="Lutzoni F."/>
            <person name="Magnuson J."/>
            <person name="Mondo S."/>
            <person name="Nolan M."/>
            <person name="Ohm R."/>
            <person name="Pangilinan J."/>
            <person name="Park H.-J."/>
            <person name="Ramirez L."/>
            <person name="Alfaro M."/>
            <person name="Sun H."/>
            <person name="Tritt A."/>
            <person name="Yoshinaga Y."/>
            <person name="Zwiers L.-H."/>
            <person name="Turgeon B."/>
            <person name="Goodwin S."/>
            <person name="Spatafora J."/>
            <person name="Crous P."/>
            <person name="Grigoriev I."/>
        </authorList>
    </citation>
    <scope>NUCLEOTIDE SEQUENCE</scope>
    <source>
        <strain evidence="3">CBS 123094</strain>
    </source>
</reference>
<dbReference type="OrthoDB" id="10263741at2759"/>
<dbReference type="AlphaFoldDB" id="A0A6A5WKD3"/>
<evidence type="ECO:0000313" key="3">
    <source>
        <dbReference type="EMBL" id="KAF2001917.1"/>
    </source>
</evidence>
<dbReference type="SUPFAM" id="SSF47592">
    <property type="entry name" value="SWIB/MDM2 domain"/>
    <property type="match status" value="1"/>
</dbReference>
<feature type="compositionally biased region" description="Low complexity" evidence="1">
    <location>
        <begin position="21"/>
        <end position="32"/>
    </location>
</feature>
<dbReference type="SMART" id="SM00151">
    <property type="entry name" value="SWIB"/>
    <property type="match status" value="1"/>
</dbReference>
<protein>
    <recommendedName>
        <fullName evidence="2">DM2 domain-containing protein</fullName>
    </recommendedName>
</protein>
<feature type="region of interest" description="Disordered" evidence="1">
    <location>
        <begin position="157"/>
        <end position="185"/>
    </location>
</feature>
<feature type="domain" description="DM2" evidence="2">
    <location>
        <begin position="254"/>
        <end position="331"/>
    </location>
</feature>
<dbReference type="Proteomes" id="UP000799779">
    <property type="component" value="Unassembled WGS sequence"/>
</dbReference>
<feature type="compositionally biased region" description="Polar residues" evidence="1">
    <location>
        <begin position="33"/>
        <end position="42"/>
    </location>
</feature>
<proteinExistence type="predicted"/>
<gene>
    <name evidence="3" type="ORF">P154DRAFT_521378</name>
</gene>
<evidence type="ECO:0000259" key="2">
    <source>
        <dbReference type="PROSITE" id="PS51925"/>
    </source>
</evidence>
<sequence length="490" mass="55937">MIKRADLDQMFRQPGLMVQNPQHVQQHYQHPQASQMHQSQQRLEQEKREKMRRQASMPTDKNIPDGVDEIAIGDGVARYRQLRDVERQLDATMMRKKLELAESIHHSKTRRYGTMRIWISNTAENQPWQSSDMDADAFEFDSGANSTYTVTIQGRLLDDGADDGLPESDSEDEADDADDQKEKAKPVEKVFSQYFTSIVCDFDRSKSLQPDNFTQIEWKRPENPTPKDSLFSELSFTRKADENIPMVVNLTRYHNPERFRLSEPLAQLLDTDEEDRAGVIMGIWEYARARHLQQDEDERKFNCDANLRVLFGQDTFYFPSIPQLIKPHMTSLPPVSLPYTVRVDKEYISPSADSGLEPSRPTVYDIQIPLSDPLTPLTKSILQPPASRFATLQSLQTLDEQLVLVIAAISQSKARHAFYSSMSNDPVSFIKRWLSSQKRDLEVLLGEAMRGGGEDASGEEWKKGGEGSVWDSETARESVGLWLARQGKGH</sequence>
<accession>A0A6A5WKD3</accession>
<evidence type="ECO:0000256" key="1">
    <source>
        <dbReference type="SAM" id="MobiDB-lite"/>
    </source>
</evidence>
<dbReference type="InterPro" id="IPR019835">
    <property type="entry name" value="SWIB_domain"/>
</dbReference>
<name>A0A6A5WKD3_9PLEO</name>
<dbReference type="EMBL" id="ML977580">
    <property type="protein sequence ID" value="KAF2001917.1"/>
    <property type="molecule type" value="Genomic_DNA"/>
</dbReference>
<feature type="region of interest" description="Disordered" evidence="1">
    <location>
        <begin position="21"/>
        <end position="67"/>
    </location>
</feature>
<dbReference type="Gene3D" id="1.10.245.10">
    <property type="entry name" value="SWIB/MDM2 domain"/>
    <property type="match status" value="1"/>
</dbReference>
<keyword evidence="4" id="KW-1185">Reference proteome</keyword>